<evidence type="ECO:0000313" key="2">
    <source>
        <dbReference type="EMBL" id="GMU08318.1"/>
    </source>
</evidence>
<proteinExistence type="predicted"/>
<keyword evidence="3" id="KW-1185">Reference proteome</keyword>
<dbReference type="InterPro" id="IPR041628">
    <property type="entry name" value="ChlI/MoxR_AAA_lid"/>
</dbReference>
<reference evidence="2 3" key="1">
    <citation type="journal article" date="2024" name="Arch. Microbiol.">
        <title>Corallococcus caeni sp. nov., a novel myxobacterium isolated from activated sludge.</title>
        <authorList>
            <person name="Tomita S."/>
            <person name="Nakai R."/>
            <person name="Kuroda K."/>
            <person name="Kurashita H."/>
            <person name="Hatamoto M."/>
            <person name="Yamaguchi T."/>
            <person name="Narihiro T."/>
        </authorList>
    </citation>
    <scope>NUCLEOTIDE SEQUENCE [LARGE SCALE GENOMIC DNA]</scope>
    <source>
        <strain evidence="2 3">NO1</strain>
    </source>
</reference>
<dbReference type="EMBL" id="BTTX01000004">
    <property type="protein sequence ID" value="GMU08318.1"/>
    <property type="molecule type" value="Genomic_DNA"/>
</dbReference>
<accession>A0ABQ6QWB0</accession>
<protein>
    <submittedName>
        <fullName evidence="2">MoxR family ATPase</fullName>
    </submittedName>
</protein>
<gene>
    <name evidence="2" type="ORF">ASNO1_45710</name>
</gene>
<dbReference type="Pfam" id="PF17863">
    <property type="entry name" value="AAA_lid_2"/>
    <property type="match status" value="1"/>
</dbReference>
<dbReference type="SUPFAM" id="SSF52540">
    <property type="entry name" value="P-loop containing nucleoside triphosphate hydrolases"/>
    <property type="match status" value="1"/>
</dbReference>
<comment type="caution">
    <text evidence="2">The sequence shown here is derived from an EMBL/GenBank/DDBJ whole genome shotgun (WGS) entry which is preliminary data.</text>
</comment>
<dbReference type="PIRSF" id="PIRSF002849">
    <property type="entry name" value="AAA_ATPase_chaperone_MoxR_prd"/>
    <property type="match status" value="1"/>
</dbReference>
<dbReference type="Pfam" id="PF07726">
    <property type="entry name" value="AAA_3"/>
    <property type="match status" value="1"/>
</dbReference>
<feature type="domain" description="AAA+ ATPase" evidence="1">
    <location>
        <begin position="52"/>
        <end position="193"/>
    </location>
</feature>
<sequence length="333" mass="35469">MNAPPFSPPPFPDSGNAVRSANAIREGVLAEVRKAVVGQDEPLELMLCGLVAGGHILLEGVPGVAKTLMAKALSRSVGADFKRIQFTPDLMPADILGTSVFDLKSQAFVLARGPIFTDLLLADEINRAPAKTQSALLEAMQERAVSLEGKNLQLSPMFTVFATQNPVESEGTYPLPEAQLDRFLLKIDVGYPAPEEEDAILESVHRGFDSGDLARAGVNAAVTKDGLLEARAALSAVNVEQPVLGYIRKLVAATRSSPNIRLGAGPRAGVHLLLASKALAALRGRDFVTPDDVRFLVGPVLRHRLLLSPDAELDGATPTEVLREVVQGVEVPR</sequence>
<dbReference type="InterPro" id="IPR003593">
    <property type="entry name" value="AAA+_ATPase"/>
</dbReference>
<dbReference type="InterPro" id="IPR027417">
    <property type="entry name" value="P-loop_NTPase"/>
</dbReference>
<name>A0ABQ6QWB0_9BACT</name>
<dbReference type="PANTHER" id="PTHR42759:SF1">
    <property type="entry name" value="MAGNESIUM-CHELATASE SUBUNIT CHLD"/>
    <property type="match status" value="1"/>
</dbReference>
<dbReference type="RefSeq" id="WP_338261535.1">
    <property type="nucleotide sequence ID" value="NZ_BTTW01000001.1"/>
</dbReference>
<evidence type="ECO:0000313" key="3">
    <source>
        <dbReference type="Proteomes" id="UP001342631"/>
    </source>
</evidence>
<organism evidence="2 3">
    <name type="scientific">Corallococcus caeni</name>
    <dbReference type="NCBI Taxonomy" id="3082388"/>
    <lineage>
        <taxon>Bacteria</taxon>
        <taxon>Pseudomonadati</taxon>
        <taxon>Myxococcota</taxon>
        <taxon>Myxococcia</taxon>
        <taxon>Myxococcales</taxon>
        <taxon>Cystobacterineae</taxon>
        <taxon>Myxococcaceae</taxon>
        <taxon>Corallococcus</taxon>
    </lineage>
</organism>
<dbReference type="SMART" id="SM00382">
    <property type="entry name" value="AAA"/>
    <property type="match status" value="1"/>
</dbReference>
<dbReference type="InterPro" id="IPR050764">
    <property type="entry name" value="CbbQ/NirQ/NorQ/GpvN"/>
</dbReference>
<dbReference type="Gene3D" id="3.40.50.300">
    <property type="entry name" value="P-loop containing nucleotide triphosphate hydrolases"/>
    <property type="match status" value="1"/>
</dbReference>
<dbReference type="PANTHER" id="PTHR42759">
    <property type="entry name" value="MOXR FAMILY PROTEIN"/>
    <property type="match status" value="1"/>
</dbReference>
<dbReference type="InterPro" id="IPR011703">
    <property type="entry name" value="ATPase_AAA-3"/>
</dbReference>
<dbReference type="Gene3D" id="1.10.8.80">
    <property type="entry name" value="Magnesium chelatase subunit I, C-Terminal domain"/>
    <property type="match status" value="1"/>
</dbReference>
<dbReference type="CDD" id="cd00009">
    <property type="entry name" value="AAA"/>
    <property type="match status" value="1"/>
</dbReference>
<dbReference type="Proteomes" id="UP001342631">
    <property type="component" value="Unassembled WGS sequence"/>
</dbReference>
<evidence type="ECO:0000259" key="1">
    <source>
        <dbReference type="SMART" id="SM00382"/>
    </source>
</evidence>